<protein>
    <submittedName>
        <fullName evidence="1">Uncharacterized protein</fullName>
    </submittedName>
</protein>
<keyword evidence="2" id="KW-1185">Reference proteome</keyword>
<reference evidence="2" key="1">
    <citation type="journal article" date="2019" name="Int. J. Syst. Evol. Microbiol.">
        <title>The Global Catalogue of Microorganisms (GCM) 10K type strain sequencing project: providing services to taxonomists for standard genome sequencing and annotation.</title>
        <authorList>
            <consortium name="The Broad Institute Genomics Platform"/>
            <consortium name="The Broad Institute Genome Sequencing Center for Infectious Disease"/>
            <person name="Wu L."/>
            <person name="Ma J."/>
        </authorList>
    </citation>
    <scope>NUCLEOTIDE SEQUENCE [LARGE SCALE GENOMIC DNA]</scope>
    <source>
        <strain evidence="2">JCM 17656</strain>
    </source>
</reference>
<comment type="caution">
    <text evidence="1">The sequence shown here is derived from an EMBL/GenBank/DDBJ whole genome shotgun (WGS) entry which is preliminary data.</text>
</comment>
<dbReference type="Proteomes" id="UP001500707">
    <property type="component" value="Unassembled WGS sequence"/>
</dbReference>
<evidence type="ECO:0000313" key="1">
    <source>
        <dbReference type="EMBL" id="GAA3558009.1"/>
    </source>
</evidence>
<organism evidence="1 2">
    <name type="scientific">Streptomyces osmaniensis</name>
    <dbReference type="NCBI Taxonomy" id="593134"/>
    <lineage>
        <taxon>Bacteria</taxon>
        <taxon>Bacillati</taxon>
        <taxon>Actinomycetota</taxon>
        <taxon>Actinomycetes</taxon>
        <taxon>Kitasatosporales</taxon>
        <taxon>Streptomycetaceae</taxon>
        <taxon>Streptomyces</taxon>
    </lineage>
</organism>
<accession>A0ABP6WX16</accession>
<sequence>MKGNSFCAAVVPPTTRVDAACALTGWREATASATAPTAAALFAREMPVLRDM</sequence>
<name>A0ABP6WX16_9ACTN</name>
<proteinExistence type="predicted"/>
<gene>
    <name evidence="1" type="ORF">GCM10022295_45070</name>
</gene>
<dbReference type="EMBL" id="BAABCE010000008">
    <property type="protein sequence ID" value="GAA3558009.1"/>
    <property type="molecule type" value="Genomic_DNA"/>
</dbReference>
<evidence type="ECO:0000313" key="2">
    <source>
        <dbReference type="Proteomes" id="UP001500707"/>
    </source>
</evidence>